<dbReference type="EMBL" id="AWWV01009639">
    <property type="protein sequence ID" value="OMO85151.1"/>
    <property type="molecule type" value="Genomic_DNA"/>
</dbReference>
<evidence type="ECO:0000313" key="1">
    <source>
        <dbReference type="EMBL" id="OMO85151.1"/>
    </source>
</evidence>
<dbReference type="Proteomes" id="UP000188268">
    <property type="component" value="Unassembled WGS sequence"/>
</dbReference>
<name>A0A1R3IRG4_COCAP</name>
<evidence type="ECO:0000313" key="2">
    <source>
        <dbReference type="Proteomes" id="UP000188268"/>
    </source>
</evidence>
<feature type="non-terminal residue" evidence="1">
    <location>
        <position position="40"/>
    </location>
</feature>
<keyword evidence="2" id="KW-1185">Reference proteome</keyword>
<comment type="caution">
    <text evidence="1">The sequence shown here is derived from an EMBL/GenBank/DDBJ whole genome shotgun (WGS) entry which is preliminary data.</text>
</comment>
<accession>A0A1R3IRG4</accession>
<dbReference type="OrthoDB" id="1736432at2759"/>
<sequence>MEVNTFPPVNIRMVTIMSWELEKTSISTVDILESVVADTE</sequence>
<dbReference type="AlphaFoldDB" id="A0A1R3IRG4"/>
<protein>
    <submittedName>
        <fullName evidence="1">Uncharacterized protein</fullName>
    </submittedName>
</protein>
<gene>
    <name evidence="1" type="ORF">CCACVL1_10382</name>
</gene>
<organism evidence="1 2">
    <name type="scientific">Corchorus capsularis</name>
    <name type="common">Jute</name>
    <dbReference type="NCBI Taxonomy" id="210143"/>
    <lineage>
        <taxon>Eukaryota</taxon>
        <taxon>Viridiplantae</taxon>
        <taxon>Streptophyta</taxon>
        <taxon>Embryophyta</taxon>
        <taxon>Tracheophyta</taxon>
        <taxon>Spermatophyta</taxon>
        <taxon>Magnoliopsida</taxon>
        <taxon>eudicotyledons</taxon>
        <taxon>Gunneridae</taxon>
        <taxon>Pentapetalae</taxon>
        <taxon>rosids</taxon>
        <taxon>malvids</taxon>
        <taxon>Malvales</taxon>
        <taxon>Malvaceae</taxon>
        <taxon>Grewioideae</taxon>
        <taxon>Apeibeae</taxon>
        <taxon>Corchorus</taxon>
    </lineage>
</organism>
<reference evidence="1 2" key="1">
    <citation type="submission" date="2013-09" db="EMBL/GenBank/DDBJ databases">
        <title>Corchorus capsularis genome sequencing.</title>
        <authorList>
            <person name="Alam M."/>
            <person name="Haque M.S."/>
            <person name="Islam M.S."/>
            <person name="Emdad E.M."/>
            <person name="Islam M.M."/>
            <person name="Ahmed B."/>
            <person name="Halim A."/>
            <person name="Hossen Q.M.M."/>
            <person name="Hossain M.Z."/>
            <person name="Ahmed R."/>
            <person name="Khan M.M."/>
            <person name="Islam R."/>
            <person name="Rashid M.M."/>
            <person name="Khan S.A."/>
            <person name="Rahman M.S."/>
            <person name="Alam M."/>
        </authorList>
    </citation>
    <scope>NUCLEOTIDE SEQUENCE [LARGE SCALE GENOMIC DNA]</scope>
    <source>
        <strain evidence="2">cv. CVL-1</strain>
        <tissue evidence="1">Whole seedling</tissue>
    </source>
</reference>
<dbReference type="Gramene" id="OMO85151">
    <property type="protein sequence ID" value="OMO85151"/>
    <property type="gene ID" value="CCACVL1_10382"/>
</dbReference>
<proteinExistence type="predicted"/>